<dbReference type="GO" id="GO:0016020">
    <property type="term" value="C:membrane"/>
    <property type="evidence" value="ECO:0007669"/>
    <property type="project" value="TreeGrafter"/>
</dbReference>
<accession>A0A811KFC6</accession>
<dbReference type="Pfam" id="PF02212">
    <property type="entry name" value="GED"/>
    <property type="match status" value="1"/>
</dbReference>
<dbReference type="PANTHER" id="PTHR11566">
    <property type="entry name" value="DYNAMIN"/>
    <property type="match status" value="1"/>
</dbReference>
<feature type="region of interest" description="Disordered" evidence="1">
    <location>
        <begin position="253"/>
        <end position="284"/>
    </location>
</feature>
<proteinExistence type="predicted"/>
<dbReference type="Proteomes" id="UP000783686">
    <property type="component" value="Unassembled WGS sequence"/>
</dbReference>
<name>A0A811KFC6_9BILA</name>
<evidence type="ECO:0000259" key="2">
    <source>
        <dbReference type="PROSITE" id="PS51388"/>
    </source>
</evidence>
<dbReference type="EMBL" id="CAJFDH010000003">
    <property type="protein sequence ID" value="CAD5214528.1"/>
    <property type="molecule type" value="Genomic_DNA"/>
</dbReference>
<dbReference type="GO" id="GO:0003924">
    <property type="term" value="F:GTPase activity"/>
    <property type="evidence" value="ECO:0007669"/>
    <property type="project" value="InterPro"/>
</dbReference>
<dbReference type="GO" id="GO:0005737">
    <property type="term" value="C:cytoplasm"/>
    <property type="evidence" value="ECO:0007669"/>
    <property type="project" value="TreeGrafter"/>
</dbReference>
<dbReference type="PANTHER" id="PTHR11566:SF21">
    <property type="entry name" value="DYNAMIN RELATED PROTEIN 1, ISOFORM A"/>
    <property type="match status" value="1"/>
</dbReference>
<dbReference type="AlphaFoldDB" id="A0A811KFC6"/>
<dbReference type="InterPro" id="IPR022812">
    <property type="entry name" value="Dynamin"/>
</dbReference>
<dbReference type="InterPro" id="IPR000375">
    <property type="entry name" value="Dynamin_stalk"/>
</dbReference>
<reference evidence="3" key="1">
    <citation type="submission" date="2020-09" db="EMBL/GenBank/DDBJ databases">
        <authorList>
            <person name="Kikuchi T."/>
        </authorList>
    </citation>
    <scope>NUCLEOTIDE SEQUENCE</scope>
    <source>
        <strain evidence="3">SH1</strain>
    </source>
</reference>
<feature type="domain" description="GED" evidence="2">
    <location>
        <begin position="292"/>
        <end position="345"/>
    </location>
</feature>
<feature type="compositionally biased region" description="Acidic residues" evidence="1">
    <location>
        <begin position="262"/>
        <end position="280"/>
    </location>
</feature>
<protein>
    <recommendedName>
        <fullName evidence="2">GED domain-containing protein</fullName>
    </recommendedName>
</protein>
<dbReference type="InterPro" id="IPR020850">
    <property type="entry name" value="GED_dom"/>
</dbReference>
<comment type="caution">
    <text evidence="3">The sequence shown here is derived from an EMBL/GenBank/DDBJ whole genome shotgun (WGS) entry which is preliminary data.</text>
</comment>
<dbReference type="PROSITE" id="PS51388">
    <property type="entry name" value="GED"/>
    <property type="match status" value="1"/>
</dbReference>
<dbReference type="OrthoDB" id="5061070at2759"/>
<sequence>MEDDEMKFLRKNYPHLAAVNGSTYLAKRLNEILINHIKKCLPQLVTRVHDKTAENKRKLVELGETFTDPNSAVVKTVTQFTQNFNELTYNGNTIMVMEKRSPAARISFIFDDKFPNEINGLNPLEGVSGREVNHFLRNATGLNPHVFIPPTAFTSLLCKQILRIVEPSLEMVDKIKDELVQTVKDCNVGGIYDRFPMLKTRIQIIVEDELEMKVEETKSLIQNYIESESEYINTRHKTFDTFYKKLYRREFEKRNAPPPEEQNQDPDDLDTASSEDEDAEQYATYDGDKRNVRLIKKLVPAYYTTVKSNVKDAVPKLIVKNMIKHLHTNLTPLLMEKMHRAEDVE</sequence>
<dbReference type="Pfam" id="PF01031">
    <property type="entry name" value="Dynamin_M"/>
    <property type="match status" value="1"/>
</dbReference>
<dbReference type="InterPro" id="IPR003130">
    <property type="entry name" value="GED"/>
</dbReference>
<dbReference type="GO" id="GO:0008017">
    <property type="term" value="F:microtubule binding"/>
    <property type="evidence" value="ECO:0007669"/>
    <property type="project" value="TreeGrafter"/>
</dbReference>
<keyword evidence="4" id="KW-1185">Reference proteome</keyword>
<gene>
    <name evidence="3" type="ORF">BOKJ2_LOCUS5638</name>
</gene>
<dbReference type="Gene3D" id="1.20.120.1240">
    <property type="entry name" value="Dynamin, middle domain"/>
    <property type="match status" value="1"/>
</dbReference>
<evidence type="ECO:0000313" key="4">
    <source>
        <dbReference type="Proteomes" id="UP000614601"/>
    </source>
</evidence>
<dbReference type="GO" id="GO:0005525">
    <property type="term" value="F:GTP binding"/>
    <property type="evidence" value="ECO:0007669"/>
    <property type="project" value="InterPro"/>
</dbReference>
<dbReference type="EMBL" id="CAJFCW020000003">
    <property type="protein sequence ID" value="CAG9102880.1"/>
    <property type="molecule type" value="Genomic_DNA"/>
</dbReference>
<dbReference type="GO" id="GO:0005874">
    <property type="term" value="C:microtubule"/>
    <property type="evidence" value="ECO:0007669"/>
    <property type="project" value="TreeGrafter"/>
</dbReference>
<evidence type="ECO:0000256" key="1">
    <source>
        <dbReference type="SAM" id="MobiDB-lite"/>
    </source>
</evidence>
<evidence type="ECO:0000313" key="3">
    <source>
        <dbReference type="EMBL" id="CAD5214528.1"/>
    </source>
</evidence>
<dbReference type="Proteomes" id="UP000614601">
    <property type="component" value="Unassembled WGS sequence"/>
</dbReference>
<organism evidence="3 4">
    <name type="scientific">Bursaphelenchus okinawaensis</name>
    <dbReference type="NCBI Taxonomy" id="465554"/>
    <lineage>
        <taxon>Eukaryota</taxon>
        <taxon>Metazoa</taxon>
        <taxon>Ecdysozoa</taxon>
        <taxon>Nematoda</taxon>
        <taxon>Chromadorea</taxon>
        <taxon>Rhabditida</taxon>
        <taxon>Tylenchina</taxon>
        <taxon>Tylenchomorpha</taxon>
        <taxon>Aphelenchoidea</taxon>
        <taxon>Aphelenchoididae</taxon>
        <taxon>Bursaphelenchus</taxon>
    </lineage>
</organism>